<dbReference type="Gene3D" id="1.10.1660.10">
    <property type="match status" value="1"/>
</dbReference>
<sequence>MSWSTAQVARMAKVTSRTLRHYDRIGLLVPAWTGNNGYRYYEQEQLLRLQRILLLRELGLGLNQVAEIVDARHDQVAALRQHHKWLLREQERYARLAATVSETISQLEGGNEMAADRLFEGFDVDSERQKEYEAYLRARFGEGVQEHLDESKGRMRDWSDQQKSEFLAEWPAILRRVAELAEAGVAVTEERALDVLAGHYAFVCKAWTPNKHSYRGLGEMYADTEEFRSQIEAVRPGLAEYLRDAMAAYAEARLS</sequence>
<dbReference type="InterPro" id="IPR047057">
    <property type="entry name" value="MerR_fam"/>
</dbReference>
<dbReference type="PATRIC" id="fig|1449976.3.peg.2675"/>
<keyword evidence="3" id="KW-0010">Activator</keyword>
<dbReference type="AlphaFoldDB" id="W5W6A5"/>
<dbReference type="PROSITE" id="PS50937">
    <property type="entry name" value="HTH_MERR_2"/>
    <property type="match status" value="1"/>
</dbReference>
<evidence type="ECO:0000259" key="5">
    <source>
        <dbReference type="PROSITE" id="PS50937"/>
    </source>
</evidence>
<dbReference type="GO" id="GO:0003677">
    <property type="term" value="F:DNA binding"/>
    <property type="evidence" value="ECO:0007669"/>
    <property type="project" value="UniProtKB-KW"/>
</dbReference>
<keyword evidence="7" id="KW-1185">Reference proteome</keyword>
<feature type="domain" description="HTH merR-type" evidence="5">
    <location>
        <begin position="1"/>
        <end position="71"/>
    </location>
</feature>
<dbReference type="Proteomes" id="UP000019225">
    <property type="component" value="Chromosome"/>
</dbReference>
<dbReference type="eggNOG" id="COG0789">
    <property type="taxonomic scope" value="Bacteria"/>
</dbReference>
<evidence type="ECO:0000313" key="6">
    <source>
        <dbReference type="EMBL" id="AHH96036.1"/>
    </source>
</evidence>
<keyword evidence="2" id="KW-0238">DNA-binding</keyword>
<dbReference type="KEGG" id="kal:KALB_2668"/>
<dbReference type="OrthoDB" id="9809391at2"/>
<evidence type="ECO:0000256" key="4">
    <source>
        <dbReference type="ARBA" id="ARBA00023163"/>
    </source>
</evidence>
<dbReference type="STRING" id="1449976.KALB_2668"/>
<evidence type="ECO:0000256" key="3">
    <source>
        <dbReference type="ARBA" id="ARBA00023159"/>
    </source>
</evidence>
<dbReference type="RefSeq" id="WP_025356188.1">
    <property type="nucleotide sequence ID" value="NZ_CP007155.1"/>
</dbReference>
<dbReference type="Pfam" id="PF13411">
    <property type="entry name" value="MerR_1"/>
    <property type="match status" value="1"/>
</dbReference>
<protein>
    <submittedName>
        <fullName evidence="6">MerR family transcription regulator</fullName>
    </submittedName>
</protein>
<dbReference type="SMART" id="SM00422">
    <property type="entry name" value="HTH_MERR"/>
    <property type="match status" value="1"/>
</dbReference>
<dbReference type="EMBL" id="CP007155">
    <property type="protein sequence ID" value="AHH96036.1"/>
    <property type="molecule type" value="Genomic_DNA"/>
</dbReference>
<reference evidence="6 7" key="1">
    <citation type="journal article" date="2014" name="BMC Genomics">
        <title>Complete genome sequence of producer of the glycopeptide antibiotic Aculeximycin Kutzneria albida DSM 43870T, a representative of minor genus of Pseudonocardiaceae.</title>
        <authorList>
            <person name="Rebets Y."/>
            <person name="Tokovenko B."/>
            <person name="Lushchyk I."/>
            <person name="Ruckert C."/>
            <person name="Zaburannyi N."/>
            <person name="Bechthold A."/>
            <person name="Kalinowski J."/>
            <person name="Luzhetskyy A."/>
        </authorList>
    </citation>
    <scope>NUCLEOTIDE SEQUENCE [LARGE SCALE GENOMIC DNA]</scope>
    <source>
        <strain evidence="6">DSM 43870</strain>
    </source>
</reference>
<organism evidence="6 7">
    <name type="scientific">Kutzneria albida DSM 43870</name>
    <dbReference type="NCBI Taxonomy" id="1449976"/>
    <lineage>
        <taxon>Bacteria</taxon>
        <taxon>Bacillati</taxon>
        <taxon>Actinomycetota</taxon>
        <taxon>Actinomycetes</taxon>
        <taxon>Pseudonocardiales</taxon>
        <taxon>Pseudonocardiaceae</taxon>
        <taxon>Kutzneria</taxon>
    </lineage>
</organism>
<keyword evidence="1" id="KW-0805">Transcription regulation</keyword>
<keyword evidence="4" id="KW-0804">Transcription</keyword>
<dbReference type="InterPro" id="IPR036244">
    <property type="entry name" value="TipA-like_antibiotic-bd"/>
</dbReference>
<dbReference type="HOGENOM" id="CLU_060077_0_3_11"/>
<dbReference type="GO" id="GO:0003700">
    <property type="term" value="F:DNA-binding transcription factor activity"/>
    <property type="evidence" value="ECO:0007669"/>
    <property type="project" value="InterPro"/>
</dbReference>
<dbReference type="SUPFAM" id="SSF46955">
    <property type="entry name" value="Putative DNA-binding domain"/>
    <property type="match status" value="1"/>
</dbReference>
<dbReference type="InterPro" id="IPR012925">
    <property type="entry name" value="TipAS_dom"/>
</dbReference>
<dbReference type="Pfam" id="PF07739">
    <property type="entry name" value="TipAS"/>
    <property type="match status" value="1"/>
</dbReference>
<dbReference type="InterPro" id="IPR000551">
    <property type="entry name" value="MerR-type_HTH_dom"/>
</dbReference>
<dbReference type="PANTHER" id="PTHR30204:SF90">
    <property type="entry name" value="HTH-TYPE TRANSCRIPTIONAL ACTIVATOR MTA"/>
    <property type="match status" value="1"/>
</dbReference>
<evidence type="ECO:0000313" key="7">
    <source>
        <dbReference type="Proteomes" id="UP000019225"/>
    </source>
</evidence>
<dbReference type="SUPFAM" id="SSF89082">
    <property type="entry name" value="Antibiotic binding domain of TipA-like multidrug resistance regulators"/>
    <property type="match status" value="1"/>
</dbReference>
<evidence type="ECO:0000256" key="2">
    <source>
        <dbReference type="ARBA" id="ARBA00023125"/>
    </source>
</evidence>
<dbReference type="InterPro" id="IPR009061">
    <property type="entry name" value="DNA-bd_dom_put_sf"/>
</dbReference>
<gene>
    <name evidence="6" type="ORF">KALB_2668</name>
</gene>
<proteinExistence type="predicted"/>
<dbReference type="Gene3D" id="1.10.490.50">
    <property type="entry name" value="Antibiotic binding domain of TipA-like multidrug resistance regulators"/>
    <property type="match status" value="1"/>
</dbReference>
<dbReference type="PANTHER" id="PTHR30204">
    <property type="entry name" value="REDOX-CYCLING DRUG-SENSING TRANSCRIPTIONAL ACTIVATOR SOXR"/>
    <property type="match status" value="1"/>
</dbReference>
<evidence type="ECO:0000256" key="1">
    <source>
        <dbReference type="ARBA" id="ARBA00023015"/>
    </source>
</evidence>
<accession>W5W6A5</accession>
<name>W5W6A5_9PSEU</name>